<organism evidence="3">
    <name type="scientific">Arsenophonus nasoniae</name>
    <name type="common">son-killer infecting Nasonia vitripennis</name>
    <dbReference type="NCBI Taxonomy" id="638"/>
    <lineage>
        <taxon>Bacteria</taxon>
        <taxon>Pseudomonadati</taxon>
        <taxon>Pseudomonadota</taxon>
        <taxon>Gammaproteobacteria</taxon>
        <taxon>Enterobacterales</taxon>
        <taxon>Morganellaceae</taxon>
        <taxon>Arsenophonus</taxon>
    </lineage>
</organism>
<feature type="binding site" evidence="2">
    <location>
        <position position="189"/>
    </location>
    <ligand>
        <name>Fe cation</name>
        <dbReference type="ChEBI" id="CHEBI:24875"/>
    </ligand>
</feature>
<evidence type="ECO:0000256" key="2">
    <source>
        <dbReference type="HAMAP-Rule" id="MF_00163"/>
    </source>
</evidence>
<dbReference type="EMBL" id="CP038613">
    <property type="protein sequence ID" value="QBY44804.1"/>
    <property type="molecule type" value="Genomic_DNA"/>
</dbReference>
<dbReference type="PRINTS" id="PR01576">
    <property type="entry name" value="PDEFORMYLASE"/>
</dbReference>
<dbReference type="Pfam" id="PF01327">
    <property type="entry name" value="Pep_deformylase"/>
    <property type="match status" value="1"/>
</dbReference>
<comment type="function">
    <text evidence="2">Removes the formyl group from the N-terminal Met of newly synthesized proteins. Requires at least a dipeptide for an efficient rate of reaction. N-terminal L-methionine is a prerequisite for activity but the enzyme has broad specificity at other positions.</text>
</comment>
<feature type="binding site" evidence="2">
    <location>
        <position position="143"/>
    </location>
    <ligand>
        <name>Fe cation</name>
        <dbReference type="ChEBI" id="CHEBI:24875"/>
    </ligand>
</feature>
<dbReference type="InterPro" id="IPR036821">
    <property type="entry name" value="Peptide_deformylase_sf"/>
</dbReference>
<comment type="cofactor">
    <cofactor evidence="2">
        <name>Fe(2+)</name>
        <dbReference type="ChEBI" id="CHEBI:29033"/>
    </cofactor>
    <text evidence="2">Binds 1 Fe(2+) ion.</text>
</comment>
<dbReference type="AlphaFoldDB" id="D2TXF8"/>
<evidence type="ECO:0000313" key="3">
    <source>
        <dbReference type="EMBL" id="CBA72075.1"/>
    </source>
</evidence>
<feature type="binding site" evidence="2">
    <location>
        <position position="185"/>
    </location>
    <ligand>
        <name>Fe cation</name>
        <dbReference type="ChEBI" id="CHEBI:24875"/>
    </ligand>
</feature>
<evidence type="ECO:0000313" key="4">
    <source>
        <dbReference type="EMBL" id="QBY44804.1"/>
    </source>
</evidence>
<keyword evidence="2" id="KW-0479">Metal-binding</keyword>
<dbReference type="CDD" id="cd00487">
    <property type="entry name" value="Pep_deformylase"/>
    <property type="match status" value="1"/>
</dbReference>
<dbReference type="EMBL" id="FN545169">
    <property type="protein sequence ID" value="CBA72075.1"/>
    <property type="molecule type" value="Genomic_DNA"/>
</dbReference>
<comment type="similarity">
    <text evidence="1 2">Belongs to the polypeptide deformylase family.</text>
</comment>
<dbReference type="GO" id="GO:0006412">
    <property type="term" value="P:translation"/>
    <property type="evidence" value="ECO:0007669"/>
    <property type="project" value="UniProtKB-UniRule"/>
</dbReference>
<dbReference type="KEGG" id="ans:ArsFIN_33910"/>
<dbReference type="GO" id="GO:0042586">
    <property type="term" value="F:peptide deformylase activity"/>
    <property type="evidence" value="ECO:0007669"/>
    <property type="project" value="UniProtKB-UniRule"/>
</dbReference>
<dbReference type="GO" id="GO:0046872">
    <property type="term" value="F:metal ion binding"/>
    <property type="evidence" value="ECO:0007669"/>
    <property type="project" value="UniProtKB-KW"/>
</dbReference>
<dbReference type="PANTHER" id="PTHR10458:SF22">
    <property type="entry name" value="PEPTIDE DEFORMYLASE"/>
    <property type="match status" value="1"/>
</dbReference>
<dbReference type="InterPro" id="IPR023635">
    <property type="entry name" value="Peptide_deformylase"/>
</dbReference>
<dbReference type="HAMAP" id="MF_00163">
    <property type="entry name" value="Pep_deformylase"/>
    <property type="match status" value="1"/>
</dbReference>
<keyword evidence="2" id="KW-0408">Iron</keyword>
<evidence type="ECO:0000313" key="5">
    <source>
        <dbReference type="Proteomes" id="UP000295134"/>
    </source>
</evidence>
<dbReference type="SUPFAM" id="SSF56420">
    <property type="entry name" value="Peptide deformylase"/>
    <property type="match status" value="1"/>
</dbReference>
<dbReference type="PANTHER" id="PTHR10458">
    <property type="entry name" value="PEPTIDE DEFORMYLASE"/>
    <property type="match status" value="1"/>
</dbReference>
<keyword evidence="2 4" id="KW-0378">Hydrolase</keyword>
<reference evidence="4 5" key="2">
    <citation type="submission" date="2019-03" db="EMBL/GenBank/DDBJ databases">
        <title>Long-read sequencing reveals hyperdense prophage content in a complex bacterial symbiont genome.</title>
        <authorList>
            <person name="Frost C.L."/>
            <person name="Siozios S."/>
            <person name="Nadal-Jimenez P."/>
            <person name="Brockhurst M.A."/>
            <person name="King K.C."/>
            <person name="Darby A.C."/>
            <person name="Hurst G.D.D."/>
        </authorList>
    </citation>
    <scope>NUCLEOTIDE SEQUENCE [LARGE SCALE GENOMIC DNA]</scope>
    <source>
        <strain evidence="4 5">FIN</strain>
    </source>
</reference>
<gene>
    <name evidence="4" type="primary">def2</name>
    <name evidence="2" type="synonym">def</name>
    <name evidence="3" type="ORF">ARN_07790</name>
    <name evidence="4" type="ORF">ArsFIN_33910</name>
</gene>
<dbReference type="EC" id="3.5.1.88" evidence="2"/>
<name>D2TXF8_9GAMM</name>
<dbReference type="Gene3D" id="3.90.45.10">
    <property type="entry name" value="Peptide deformylase"/>
    <property type="match status" value="1"/>
</dbReference>
<sequence>MKIIFLCLILLFLNKIDCCYALTNGKKGNDMKDTIQLVTIEEDEHDILLESTTSVIFPLNSNQQKFISTFQKFFHNLKSPLGKPAGLAAPQVGYPFKIVIIQIPPEAKEKRKDVYDTLSPTILINPVYTPILNAGQIKDWEGCFSIPNKMGEVYRYNEIYYEAYTLEGKKISAHAKGFLARLIQHEIDHLNGKLYIDYLCDDCRFVSTTEALNIMKIEE</sequence>
<dbReference type="Proteomes" id="UP000295134">
    <property type="component" value="Chromosome"/>
</dbReference>
<accession>D2TXF8</accession>
<comment type="catalytic activity">
    <reaction evidence="2">
        <text>N-terminal N-formyl-L-methionyl-[peptide] + H2O = N-terminal L-methionyl-[peptide] + formate</text>
        <dbReference type="Rhea" id="RHEA:24420"/>
        <dbReference type="Rhea" id="RHEA-COMP:10639"/>
        <dbReference type="Rhea" id="RHEA-COMP:10640"/>
        <dbReference type="ChEBI" id="CHEBI:15377"/>
        <dbReference type="ChEBI" id="CHEBI:15740"/>
        <dbReference type="ChEBI" id="CHEBI:49298"/>
        <dbReference type="ChEBI" id="CHEBI:64731"/>
        <dbReference type="EC" id="3.5.1.88"/>
    </reaction>
</comment>
<evidence type="ECO:0000256" key="1">
    <source>
        <dbReference type="ARBA" id="ARBA00010759"/>
    </source>
</evidence>
<protein>
    <recommendedName>
        <fullName evidence="2">Peptide deformylase</fullName>
        <shortName evidence="2">PDF</shortName>
        <ecNumber evidence="2">3.5.1.88</ecNumber>
    </recommendedName>
    <alternativeName>
        <fullName evidence="2">Polypeptide deformylase</fullName>
    </alternativeName>
</protein>
<feature type="active site" evidence="2">
    <location>
        <position position="186"/>
    </location>
</feature>
<reference evidence="3" key="1">
    <citation type="journal article" date="2010" name="Insect Mol. Biol.">
        <title>The draft genome sequence of Arsenophonus nasoniae, son-killer bacterium of Nasonia vitripennis, reveals genes associated with virulence and symbiosis.</title>
        <authorList>
            <person name="Wilkes T."/>
            <person name="Darby A.C."/>
            <person name="Choi J."/>
            <person name="Colborne J.K."/>
            <person name="Werren J.H."/>
            <person name="Hurst G.D.D."/>
        </authorList>
    </citation>
    <scope>NUCLEOTIDE SEQUENCE</scope>
</reference>
<keyword evidence="2" id="KW-0648">Protein biosynthesis</keyword>
<proteinExistence type="inferred from homology"/>